<evidence type="ECO:0000256" key="6">
    <source>
        <dbReference type="ARBA" id="ARBA00022777"/>
    </source>
</evidence>
<dbReference type="OrthoDB" id="250531at2"/>
<dbReference type="GO" id="GO:0005829">
    <property type="term" value="C:cytosol"/>
    <property type="evidence" value="ECO:0007669"/>
    <property type="project" value="TreeGrafter"/>
</dbReference>
<dbReference type="Pfam" id="PF00288">
    <property type="entry name" value="GHMP_kinases_N"/>
    <property type="match status" value="1"/>
</dbReference>
<keyword evidence="2" id="KW-0963">Cytoplasm</keyword>
<evidence type="ECO:0000256" key="4">
    <source>
        <dbReference type="ARBA" id="ARBA00022723"/>
    </source>
</evidence>
<keyword evidence="9" id="KW-0299">Galactose metabolism</keyword>
<comment type="caution">
    <text evidence="15">The sequence shown here is derived from an EMBL/GenBank/DDBJ whole genome shotgun (WGS) entry which is preliminary data.</text>
</comment>
<dbReference type="PIRSF" id="PIRSF000530">
    <property type="entry name" value="Galactokinase"/>
    <property type="match status" value="1"/>
</dbReference>
<dbReference type="Gene3D" id="3.30.70.890">
    <property type="entry name" value="GHMP kinase, C-terminal domain"/>
    <property type="match status" value="1"/>
</dbReference>
<evidence type="ECO:0000256" key="11">
    <source>
        <dbReference type="NCBIfam" id="TIGR00131"/>
    </source>
</evidence>
<dbReference type="InterPro" id="IPR019539">
    <property type="entry name" value="GalKase_N"/>
</dbReference>
<dbReference type="InterPro" id="IPR006203">
    <property type="entry name" value="GHMP_knse_ATP-bd_CS"/>
</dbReference>
<dbReference type="GO" id="GO:0004335">
    <property type="term" value="F:galactokinase activity"/>
    <property type="evidence" value="ECO:0007669"/>
    <property type="project" value="UniProtKB-UniRule"/>
</dbReference>
<dbReference type="Pfam" id="PF10509">
    <property type="entry name" value="GalKase_gal_bdg"/>
    <property type="match status" value="1"/>
</dbReference>
<dbReference type="PROSITE" id="PS00627">
    <property type="entry name" value="GHMP_KINASES_ATP"/>
    <property type="match status" value="1"/>
</dbReference>
<dbReference type="InterPro" id="IPR000705">
    <property type="entry name" value="Galactokinase"/>
</dbReference>
<keyword evidence="3 15" id="KW-0808">Transferase</keyword>
<accession>A0A3M9MLJ1</accession>
<evidence type="ECO:0000256" key="8">
    <source>
        <dbReference type="ARBA" id="ARBA00022842"/>
    </source>
</evidence>
<evidence type="ECO:0000259" key="12">
    <source>
        <dbReference type="Pfam" id="PF00288"/>
    </source>
</evidence>
<dbReference type="InterPro" id="IPR036554">
    <property type="entry name" value="GHMP_kinase_C_sf"/>
</dbReference>
<evidence type="ECO:0000313" key="16">
    <source>
        <dbReference type="Proteomes" id="UP000271678"/>
    </source>
</evidence>
<dbReference type="InterPro" id="IPR020568">
    <property type="entry name" value="Ribosomal_Su5_D2-typ_SF"/>
</dbReference>
<keyword evidence="10" id="KW-0119">Carbohydrate metabolism</keyword>
<keyword evidence="16" id="KW-1185">Reference proteome</keyword>
<dbReference type="FunFam" id="3.30.70.890:FF:000001">
    <property type="entry name" value="Galactokinase"/>
    <property type="match status" value="1"/>
</dbReference>
<evidence type="ECO:0000259" key="14">
    <source>
        <dbReference type="Pfam" id="PF10509"/>
    </source>
</evidence>
<dbReference type="InterPro" id="IPR019741">
    <property type="entry name" value="Galactokinase_CS"/>
</dbReference>
<keyword evidence="8" id="KW-0460">Magnesium</keyword>
<dbReference type="FunFam" id="3.30.230.10:FF:000017">
    <property type="entry name" value="Galactokinase"/>
    <property type="match status" value="1"/>
</dbReference>
<dbReference type="InterPro" id="IPR006206">
    <property type="entry name" value="Mevalonate/galactokinase"/>
</dbReference>
<dbReference type="AlphaFoldDB" id="A0A3M9MLJ1"/>
<keyword evidence="5" id="KW-0547">Nucleotide-binding</keyword>
<evidence type="ECO:0000313" key="15">
    <source>
        <dbReference type="EMBL" id="RNI25538.1"/>
    </source>
</evidence>
<feature type="domain" description="GHMP kinase N-terminal" evidence="12">
    <location>
        <begin position="96"/>
        <end position="175"/>
    </location>
</feature>
<dbReference type="SUPFAM" id="SSF54211">
    <property type="entry name" value="Ribosomal protein S5 domain 2-like"/>
    <property type="match status" value="1"/>
</dbReference>
<evidence type="ECO:0000256" key="3">
    <source>
        <dbReference type="ARBA" id="ARBA00022679"/>
    </source>
</evidence>
<evidence type="ECO:0000256" key="1">
    <source>
        <dbReference type="ARBA" id="ARBA00006566"/>
    </source>
</evidence>
<proteinExistence type="inferred from homology"/>
<dbReference type="GO" id="GO:0006012">
    <property type="term" value="P:galactose metabolic process"/>
    <property type="evidence" value="ECO:0007669"/>
    <property type="project" value="UniProtKB-UniRule"/>
</dbReference>
<keyword evidence="6 15" id="KW-0418">Kinase</keyword>
<dbReference type="Proteomes" id="UP000271678">
    <property type="component" value="Unassembled WGS sequence"/>
</dbReference>
<evidence type="ECO:0000256" key="7">
    <source>
        <dbReference type="ARBA" id="ARBA00022840"/>
    </source>
</evidence>
<dbReference type="Gene3D" id="3.30.230.10">
    <property type="match status" value="1"/>
</dbReference>
<sequence length="379" mass="39490">MTARFRKLYGAAPDGLWAAPGRVNLIGEHTDYNGGFVLPIALAQHTAVAVRRREDDLVRVASTSMNHDEPITVSLGEVTPGGDYGWASYLVGVGWAARRRGLDVTGIDLALDSNVPVGAGLSSSAAISCGTARAWSDLSGWALDQETVADLGRDAENEIAGAPTGLMDQLASVCGRPAHAMQIDTHAVTIKQIPFDLPAAGLSLLVIDSHTQHTHAGGEYAERRHSCQEAALQLGVHELREVPVADLATTLDKLPPLLRRRARHVITDSARVEEVAALLTSGDDPRRIGSLLNASHASMRDDFEITAPSVDALQEAAVAAGAYGARMTGGGFGGSVIALVDRERSETVAQACVAAAAAGGFATPSVFEGVASGGAARVR</sequence>
<evidence type="ECO:0000256" key="10">
    <source>
        <dbReference type="ARBA" id="ARBA00023277"/>
    </source>
</evidence>
<dbReference type="InterPro" id="IPR014721">
    <property type="entry name" value="Ribsml_uS5_D2-typ_fold_subgr"/>
</dbReference>
<protein>
    <recommendedName>
        <fullName evidence="11">Galactokinase</fullName>
        <ecNumber evidence="11">2.7.1.6</ecNumber>
    </recommendedName>
</protein>
<dbReference type="PROSITE" id="PS00106">
    <property type="entry name" value="GALACTOKINASE"/>
    <property type="match status" value="1"/>
</dbReference>
<keyword evidence="4" id="KW-0479">Metal-binding</keyword>
<dbReference type="PANTHER" id="PTHR10457">
    <property type="entry name" value="MEVALONATE KINASE/GALACTOKINASE"/>
    <property type="match status" value="1"/>
</dbReference>
<dbReference type="EMBL" id="RJJQ01000001">
    <property type="protein sequence ID" value="RNI25538.1"/>
    <property type="molecule type" value="Genomic_DNA"/>
</dbReference>
<dbReference type="PRINTS" id="PR00473">
    <property type="entry name" value="GALCTOKINASE"/>
</dbReference>
<dbReference type="PANTHER" id="PTHR10457:SF7">
    <property type="entry name" value="GALACTOKINASE-RELATED"/>
    <property type="match status" value="1"/>
</dbReference>
<dbReference type="Pfam" id="PF08544">
    <property type="entry name" value="GHMP_kinases_C"/>
    <property type="match status" value="1"/>
</dbReference>
<evidence type="ECO:0000259" key="13">
    <source>
        <dbReference type="Pfam" id="PF08544"/>
    </source>
</evidence>
<dbReference type="EC" id="2.7.1.6" evidence="11"/>
<name>A0A3M9MLJ1_9MICO</name>
<dbReference type="InterPro" id="IPR013750">
    <property type="entry name" value="GHMP_kinase_C_dom"/>
</dbReference>
<reference evidence="15 16" key="1">
    <citation type="submission" date="2018-11" db="EMBL/GenBank/DDBJ databases">
        <title>Draft genome of Simplicispira Flexivirga sp. BO-16.</title>
        <authorList>
            <person name="Im W.T."/>
        </authorList>
    </citation>
    <scope>NUCLEOTIDE SEQUENCE [LARGE SCALE GENOMIC DNA]</scope>
    <source>
        <strain evidence="15 16">BO-16</strain>
    </source>
</reference>
<dbReference type="NCBIfam" id="TIGR00131">
    <property type="entry name" value="gal_kin"/>
    <property type="match status" value="1"/>
</dbReference>
<dbReference type="InterPro" id="IPR006204">
    <property type="entry name" value="GHMP_kinase_N_dom"/>
</dbReference>
<keyword evidence="7" id="KW-0067">ATP-binding</keyword>
<organism evidence="15 16">
    <name type="scientific">Flexivirga caeni</name>
    <dbReference type="NCBI Taxonomy" id="2294115"/>
    <lineage>
        <taxon>Bacteria</taxon>
        <taxon>Bacillati</taxon>
        <taxon>Actinomycetota</taxon>
        <taxon>Actinomycetes</taxon>
        <taxon>Micrococcales</taxon>
        <taxon>Dermacoccaceae</taxon>
        <taxon>Flexivirga</taxon>
    </lineage>
</organism>
<evidence type="ECO:0000256" key="9">
    <source>
        <dbReference type="ARBA" id="ARBA00023144"/>
    </source>
</evidence>
<feature type="domain" description="GHMP kinase C-terminal" evidence="13">
    <location>
        <begin position="284"/>
        <end position="352"/>
    </location>
</feature>
<dbReference type="GO" id="GO:0046872">
    <property type="term" value="F:metal ion binding"/>
    <property type="evidence" value="ECO:0007669"/>
    <property type="project" value="UniProtKB-KW"/>
</dbReference>
<dbReference type="SUPFAM" id="SSF55060">
    <property type="entry name" value="GHMP Kinase, C-terminal domain"/>
    <property type="match status" value="1"/>
</dbReference>
<feature type="domain" description="Galactokinase N-terminal" evidence="14">
    <location>
        <begin position="4"/>
        <end position="52"/>
    </location>
</feature>
<comment type="similarity">
    <text evidence="1">Belongs to the GHMP kinase family. GalK subfamily.</text>
</comment>
<evidence type="ECO:0000256" key="2">
    <source>
        <dbReference type="ARBA" id="ARBA00022490"/>
    </source>
</evidence>
<gene>
    <name evidence="15" type="primary">galK</name>
    <name evidence="15" type="ORF">EFY87_02115</name>
</gene>
<dbReference type="PRINTS" id="PR00959">
    <property type="entry name" value="MEVGALKINASE"/>
</dbReference>
<dbReference type="GO" id="GO:0005524">
    <property type="term" value="F:ATP binding"/>
    <property type="evidence" value="ECO:0007669"/>
    <property type="project" value="UniProtKB-UniRule"/>
</dbReference>
<evidence type="ECO:0000256" key="5">
    <source>
        <dbReference type="ARBA" id="ARBA00022741"/>
    </source>
</evidence>